<dbReference type="Pfam" id="PF10903">
    <property type="entry name" value="DUF2691"/>
    <property type="match status" value="1"/>
</dbReference>
<evidence type="ECO:0008006" key="3">
    <source>
        <dbReference type="Google" id="ProtNLM"/>
    </source>
</evidence>
<organism evidence="1 2">
    <name type="scientific">Anaerocolumna chitinilytica</name>
    <dbReference type="NCBI Taxonomy" id="1727145"/>
    <lineage>
        <taxon>Bacteria</taxon>
        <taxon>Bacillati</taxon>
        <taxon>Bacillota</taxon>
        <taxon>Clostridia</taxon>
        <taxon>Lachnospirales</taxon>
        <taxon>Lachnospiraceae</taxon>
        <taxon>Anaerocolumna</taxon>
    </lineage>
</organism>
<protein>
    <recommendedName>
        <fullName evidence="3">DUF2691 family protein</fullName>
    </recommendedName>
</protein>
<reference evidence="1 2" key="1">
    <citation type="submission" date="2020-08" db="EMBL/GenBank/DDBJ databases">
        <title>Draft genome sequencing of an Anaerocolumna strain isolated from anoxic soil subjected to BSD treatment.</title>
        <authorList>
            <person name="Uek A."/>
            <person name="Tonouchi A."/>
        </authorList>
    </citation>
    <scope>NUCLEOTIDE SEQUENCE [LARGE SCALE GENOMIC DNA]</scope>
    <source>
        <strain evidence="1 2">CTTW</strain>
    </source>
</reference>
<dbReference type="KEGG" id="acht:bsdcttw_35520"/>
<keyword evidence="2" id="KW-1185">Reference proteome</keyword>
<evidence type="ECO:0000313" key="2">
    <source>
        <dbReference type="Proteomes" id="UP000515703"/>
    </source>
</evidence>
<gene>
    <name evidence="1" type="ORF">bsdcttw_35520</name>
</gene>
<dbReference type="Proteomes" id="UP000515703">
    <property type="component" value="Chromosome"/>
</dbReference>
<dbReference type="AlphaFoldDB" id="A0A7I8DTD8"/>
<dbReference type="EMBL" id="AP023368">
    <property type="protein sequence ID" value="BCK00512.1"/>
    <property type="molecule type" value="Genomic_DNA"/>
</dbReference>
<accession>A0A7I8DTD8</accession>
<dbReference type="RefSeq" id="WP_185256175.1">
    <property type="nucleotide sequence ID" value="NZ_AP023368.1"/>
</dbReference>
<proteinExistence type="predicted"/>
<reference evidence="1 2" key="2">
    <citation type="submission" date="2020-08" db="EMBL/GenBank/DDBJ databases">
        <authorList>
            <person name="Ueki A."/>
            <person name="Tonouchi A."/>
        </authorList>
    </citation>
    <scope>NUCLEOTIDE SEQUENCE [LARGE SCALE GENOMIC DNA]</scope>
    <source>
        <strain evidence="1 2">CTTW</strain>
    </source>
</reference>
<sequence length="157" mass="18476">MKNMGLSFEIPNKYGTYLSEILNPLPYTEFQWLIEDDEIYKIINGEFLDEGLFHNTNNVITGNELYKIATSCSQYLIFVTLRAFNKKENIVPVGNYQEFLDSDCQIILGVYDCSYVMLWFKNTSLTSLMFNYIQKKGFNNLKYITEYELIKGKYRIV</sequence>
<dbReference type="InterPro" id="IPR020216">
    <property type="entry name" value="Uncharacterised_YncE"/>
</dbReference>
<evidence type="ECO:0000313" key="1">
    <source>
        <dbReference type="EMBL" id="BCK00512.1"/>
    </source>
</evidence>
<name>A0A7I8DTD8_9FIRM</name>